<keyword evidence="4" id="KW-0150">Chloroplast</keyword>
<evidence type="ECO:0000256" key="2">
    <source>
        <dbReference type="ARBA" id="ARBA00004229"/>
    </source>
</evidence>
<evidence type="ECO:0000256" key="3">
    <source>
        <dbReference type="ARBA" id="ARBA00005933"/>
    </source>
</evidence>
<feature type="binding site" evidence="7">
    <location>
        <position position="48"/>
    </location>
    <ligand>
        <name>chlorophyll a</name>
        <dbReference type="ChEBI" id="CHEBI:58416"/>
        <label>1</label>
    </ligand>
</feature>
<reference evidence="10" key="1">
    <citation type="journal article" date="2023" name="Commun. Biol.">
        <title>Genome analysis of Parmales, the sister group of diatoms, reveals the evolutionary specialization of diatoms from phago-mixotrophs to photoautotrophs.</title>
        <authorList>
            <person name="Ban H."/>
            <person name="Sato S."/>
            <person name="Yoshikawa S."/>
            <person name="Yamada K."/>
            <person name="Nakamura Y."/>
            <person name="Ichinomiya M."/>
            <person name="Sato N."/>
            <person name="Blanc-Mathieu R."/>
            <person name="Endo H."/>
            <person name="Kuwata A."/>
            <person name="Ogata H."/>
        </authorList>
    </citation>
    <scope>NUCLEOTIDE SEQUENCE [LARGE SCALE GENOMIC DNA]</scope>
    <source>
        <strain evidence="10">NIES 3700</strain>
    </source>
</reference>
<comment type="function">
    <text evidence="1">The light-harvesting complex (LHC) functions as a light receptor, it captures and delivers excitation energy to photosystems with which it is closely associated. Energy is transferred from the carotenoid and chlorophyll C (or B) to chlorophyll A and the photosynthetic reaction centers where it is used to synthesize ATP and reducing power.</text>
</comment>
<feature type="binding site" evidence="7">
    <location>
        <position position="69"/>
    </location>
    <ligand>
        <name>chlorophyll a</name>
        <dbReference type="ChEBI" id="CHEBI:58416"/>
        <label>1</label>
    </ligand>
</feature>
<keyword evidence="5" id="KW-0602">Photosynthesis</keyword>
<dbReference type="GO" id="GO:0016020">
    <property type="term" value="C:membrane"/>
    <property type="evidence" value="ECO:0007669"/>
    <property type="project" value="InterPro"/>
</dbReference>
<dbReference type="SUPFAM" id="SSF103511">
    <property type="entry name" value="Chlorophyll a-b binding protein"/>
    <property type="match status" value="1"/>
</dbReference>
<dbReference type="InterPro" id="IPR001344">
    <property type="entry name" value="Chloro_AB-bd_pln"/>
</dbReference>
<feature type="binding site" description="axial binding residue" evidence="7">
    <location>
        <position position="74"/>
    </location>
    <ligand>
        <name>chlorophyll b</name>
        <dbReference type="ChEBI" id="CHEBI:61721"/>
        <label>1</label>
    </ligand>
    <ligandPart>
        <name>Mg</name>
        <dbReference type="ChEBI" id="CHEBI:25107"/>
    </ligandPart>
</feature>
<dbReference type="PANTHER" id="PTHR21649">
    <property type="entry name" value="CHLOROPHYLL A/B BINDING PROTEIN"/>
    <property type="match status" value="1"/>
</dbReference>
<feature type="binding site" evidence="7">
    <location>
        <position position="168"/>
    </location>
    <ligand>
        <name>chlorophyll b</name>
        <dbReference type="ChEBI" id="CHEBI:61721"/>
        <label>4</label>
    </ligand>
</feature>
<sequence>MLRLLVLLLVATVQGFVPASLSRPSLTLSASQADSMAGKSVELGGSVWDPLGLADLGSEKTLRWFRAAEVKHCRVAMLATMGWAHTCNGWGKIVYPGGEALGSDPWKALENTPSLGLVQILITAGIVEILTESVLTNGSHYLNSGDGHVNPMMFENVPDKMKDKELKNGRLAMIGIFSFFMASAVPGSVPLYPAEWL</sequence>
<gene>
    <name evidence="9" type="ORF">TrLO_g5122</name>
</gene>
<keyword evidence="6" id="KW-0934">Plastid</keyword>
<evidence type="ECO:0000313" key="10">
    <source>
        <dbReference type="Proteomes" id="UP001165122"/>
    </source>
</evidence>
<evidence type="ECO:0000256" key="7">
    <source>
        <dbReference type="PIRSR" id="PIRSR601344-1"/>
    </source>
</evidence>
<feature type="binding site" description="axial binding residue" evidence="7">
    <location>
        <position position="142"/>
    </location>
    <ligand>
        <name>chlorophyll b</name>
        <dbReference type="ChEBI" id="CHEBI:61721"/>
        <label>1</label>
    </ligand>
    <ligandPart>
        <name>Mg</name>
        <dbReference type="ChEBI" id="CHEBI:25107"/>
    </ligandPart>
</feature>
<comment type="similarity">
    <text evidence="3">Belongs to the fucoxanthin chlorophyll protein family.</text>
</comment>
<evidence type="ECO:0000256" key="8">
    <source>
        <dbReference type="SAM" id="SignalP"/>
    </source>
</evidence>
<dbReference type="EMBL" id="BRXW01000443">
    <property type="protein sequence ID" value="GMH55318.1"/>
    <property type="molecule type" value="Genomic_DNA"/>
</dbReference>
<feature type="binding site" evidence="7">
    <location>
        <position position="72"/>
    </location>
    <ligand>
        <name>chlorophyll a</name>
        <dbReference type="ChEBI" id="CHEBI:58416"/>
        <label>1</label>
    </ligand>
</feature>
<dbReference type="Gene3D" id="1.10.3460.10">
    <property type="entry name" value="Chlorophyll a/b binding protein domain"/>
    <property type="match status" value="1"/>
</dbReference>
<evidence type="ECO:0000256" key="6">
    <source>
        <dbReference type="ARBA" id="ARBA00022640"/>
    </source>
</evidence>
<feature type="binding site" evidence="7">
    <location>
        <position position="170"/>
    </location>
    <ligand>
        <name>chlorophyll a</name>
        <dbReference type="ChEBI" id="CHEBI:58416"/>
        <label>1</label>
    </ligand>
</feature>
<keyword evidence="8" id="KW-0732">Signal</keyword>
<dbReference type="InterPro" id="IPR022796">
    <property type="entry name" value="Chloroa_b-bind"/>
</dbReference>
<dbReference type="Pfam" id="PF00504">
    <property type="entry name" value="Chloroa_b-bind"/>
    <property type="match status" value="1"/>
</dbReference>
<keyword evidence="7" id="KW-0157">Chromophore</keyword>
<dbReference type="Proteomes" id="UP001165122">
    <property type="component" value="Unassembled WGS sequence"/>
</dbReference>
<evidence type="ECO:0000313" key="9">
    <source>
        <dbReference type="EMBL" id="GMH55318.1"/>
    </source>
</evidence>
<dbReference type="AlphaFoldDB" id="A0A9W7DYH7"/>
<organism evidence="9 10">
    <name type="scientific">Triparma laevis f. longispina</name>
    <dbReference type="NCBI Taxonomy" id="1714387"/>
    <lineage>
        <taxon>Eukaryota</taxon>
        <taxon>Sar</taxon>
        <taxon>Stramenopiles</taxon>
        <taxon>Ochrophyta</taxon>
        <taxon>Bolidophyceae</taxon>
        <taxon>Parmales</taxon>
        <taxon>Triparmaceae</taxon>
        <taxon>Triparma</taxon>
    </lineage>
</organism>
<comment type="caution">
    <text evidence="9">The sequence shown here is derived from an EMBL/GenBank/DDBJ whole genome shotgun (WGS) entry which is preliminary data.</text>
</comment>
<dbReference type="OrthoDB" id="423598at2759"/>
<dbReference type="GO" id="GO:0009507">
    <property type="term" value="C:chloroplast"/>
    <property type="evidence" value="ECO:0007669"/>
    <property type="project" value="UniProtKB-SubCell"/>
</dbReference>
<comment type="subcellular location">
    <subcellularLocation>
        <location evidence="2">Plastid</location>
        <location evidence="2">Chloroplast</location>
    </subcellularLocation>
</comment>
<feature type="binding site" evidence="7">
    <location>
        <position position="165"/>
    </location>
    <ligand>
        <name>chlorophyll a</name>
        <dbReference type="ChEBI" id="CHEBI:58416"/>
        <label>1</label>
    </ligand>
</feature>
<evidence type="ECO:0000256" key="4">
    <source>
        <dbReference type="ARBA" id="ARBA00022528"/>
    </source>
</evidence>
<proteinExistence type="inferred from homology"/>
<protein>
    <recommendedName>
        <fullName evidence="11">Chlorophyll a-b binding protein, chloroplastic</fullName>
    </recommendedName>
</protein>
<feature type="signal peptide" evidence="8">
    <location>
        <begin position="1"/>
        <end position="15"/>
    </location>
</feature>
<feature type="chain" id="PRO_5040891033" description="Chlorophyll a-b binding protein, chloroplastic" evidence="8">
    <location>
        <begin position="16"/>
        <end position="197"/>
    </location>
</feature>
<dbReference type="GO" id="GO:0009765">
    <property type="term" value="P:photosynthesis, light harvesting"/>
    <property type="evidence" value="ECO:0007669"/>
    <property type="project" value="InterPro"/>
</dbReference>
<evidence type="ECO:0000256" key="1">
    <source>
        <dbReference type="ARBA" id="ARBA00004022"/>
    </source>
</evidence>
<accession>A0A9W7DYH7</accession>
<name>A0A9W7DYH7_9STRA</name>
<evidence type="ECO:0000256" key="5">
    <source>
        <dbReference type="ARBA" id="ARBA00022531"/>
    </source>
</evidence>
<keyword evidence="7" id="KW-0148">Chlorophyll</keyword>
<dbReference type="GO" id="GO:0016168">
    <property type="term" value="F:chlorophyll binding"/>
    <property type="evidence" value="ECO:0007669"/>
    <property type="project" value="UniProtKB-KW"/>
</dbReference>
<evidence type="ECO:0008006" key="11">
    <source>
        <dbReference type="Google" id="ProtNLM"/>
    </source>
</evidence>
<keyword evidence="10" id="KW-1185">Reference proteome</keyword>
<feature type="binding site" evidence="7">
    <location>
        <position position="164"/>
    </location>
    <ligand>
        <name>chlorophyll a</name>
        <dbReference type="ChEBI" id="CHEBI:58416"/>
        <label>1</label>
    </ligand>
</feature>